<organism evidence="3 4">
    <name type="scientific">Lupinus luteus</name>
    <name type="common">European yellow lupine</name>
    <dbReference type="NCBI Taxonomy" id="3873"/>
    <lineage>
        <taxon>Eukaryota</taxon>
        <taxon>Viridiplantae</taxon>
        <taxon>Streptophyta</taxon>
        <taxon>Embryophyta</taxon>
        <taxon>Tracheophyta</taxon>
        <taxon>Spermatophyta</taxon>
        <taxon>Magnoliopsida</taxon>
        <taxon>eudicotyledons</taxon>
        <taxon>Gunneridae</taxon>
        <taxon>Pentapetalae</taxon>
        <taxon>rosids</taxon>
        <taxon>fabids</taxon>
        <taxon>Fabales</taxon>
        <taxon>Fabaceae</taxon>
        <taxon>Papilionoideae</taxon>
        <taxon>50 kb inversion clade</taxon>
        <taxon>genistoids sensu lato</taxon>
        <taxon>core genistoids</taxon>
        <taxon>Genisteae</taxon>
        <taxon>Lupinus</taxon>
    </lineage>
</organism>
<sequence>MADVEKHGRKLSAKGKSCTKNHKGQCTEECLHLVSSGENQDNSENALDLEIDGMSKEASLNQTQLETDKLKRDTSNKLNEHSDILEILSTEKDLLLKIQGDLDVGMKKPHQTSKENHRLMKSESFPLTKDTVMKSIGTPTFRHKQTEIWAFSKGEKLLAGAHAPKMSASSFVEDISYEKQMKQKRTFSSRFSQGKNHRGWNQMVLHSFRVIKQKIKSALAERIYHRASSPEYSTTNDEKEGSQIIDDGVIQEYEKNESSNEITTSDYASNKDETRLIRRTSSLDGSLDRYTQLFEKTFSNDVNKYKCLNLINEDKVLKSESPSNFSRRNYSLPSLESLGFILHEVLHDRNFGHTLETDNHVRRKSLSSSLQTAKLLDQIEETEITETIEGDGRDMSSGLLSGKIVDEIQRKDSHEIALEDGNFLHENVEISTAIHAQGGELNPRSSSMEELESDNHFLLHKSVTENDSNFKYVKKILEVSGFMGNEQNQMWYSLNQPLKPSLRKDLDNEIESYGEEIASNYDHQLLFNLVNEVLLEIDEISPTYFPIPFSFNRKTRPMPKGQYLLNAVWTIVSSYLSLRPELDQTLDDVISRDLAKGSVWMNLQQEEEYVALELEEMIVDDLLDELVFS</sequence>
<dbReference type="Pfam" id="PF14309">
    <property type="entry name" value="DUF4378"/>
    <property type="match status" value="1"/>
</dbReference>
<keyword evidence="4" id="KW-1185">Reference proteome</keyword>
<feature type="domain" description="DUF4378" evidence="2">
    <location>
        <begin position="470"/>
        <end position="625"/>
    </location>
</feature>
<dbReference type="PANTHER" id="PTHR47071:SF2">
    <property type="entry name" value="PROTEIN TRM32"/>
    <property type="match status" value="1"/>
</dbReference>
<accession>A0AAV1XRL1</accession>
<name>A0AAV1XRL1_LUPLU</name>
<feature type="region of interest" description="Disordered" evidence="1">
    <location>
        <begin position="1"/>
        <end position="22"/>
    </location>
</feature>
<gene>
    <name evidence="3" type="ORF">LLUT_LOCUS25303</name>
</gene>
<dbReference type="EMBL" id="CAXHTB010000017">
    <property type="protein sequence ID" value="CAL0324243.1"/>
    <property type="molecule type" value="Genomic_DNA"/>
</dbReference>
<evidence type="ECO:0000313" key="3">
    <source>
        <dbReference type="EMBL" id="CAL0324243.1"/>
    </source>
</evidence>
<evidence type="ECO:0000313" key="4">
    <source>
        <dbReference type="Proteomes" id="UP001497480"/>
    </source>
</evidence>
<evidence type="ECO:0000259" key="2">
    <source>
        <dbReference type="Pfam" id="PF14309"/>
    </source>
</evidence>
<proteinExistence type="predicted"/>
<reference evidence="3 4" key="1">
    <citation type="submission" date="2024-03" db="EMBL/GenBank/DDBJ databases">
        <authorList>
            <person name="Martinez-Hernandez J."/>
        </authorList>
    </citation>
    <scope>NUCLEOTIDE SEQUENCE [LARGE SCALE GENOMIC DNA]</scope>
</reference>
<protein>
    <recommendedName>
        <fullName evidence="2">DUF4378 domain-containing protein</fullName>
    </recommendedName>
</protein>
<dbReference type="PANTHER" id="PTHR47071">
    <property type="entry name" value="PROTEIN TRM32"/>
    <property type="match status" value="1"/>
</dbReference>
<comment type="caution">
    <text evidence="3">The sequence shown here is derived from an EMBL/GenBank/DDBJ whole genome shotgun (WGS) entry which is preliminary data.</text>
</comment>
<dbReference type="Proteomes" id="UP001497480">
    <property type="component" value="Unassembled WGS sequence"/>
</dbReference>
<dbReference type="AlphaFoldDB" id="A0AAV1XRL1"/>
<feature type="compositionally biased region" description="Basic residues" evidence="1">
    <location>
        <begin position="7"/>
        <end position="22"/>
    </location>
</feature>
<evidence type="ECO:0000256" key="1">
    <source>
        <dbReference type="SAM" id="MobiDB-lite"/>
    </source>
</evidence>
<dbReference type="InterPro" id="IPR025486">
    <property type="entry name" value="DUF4378"/>
</dbReference>
<dbReference type="InterPro" id="IPR044257">
    <property type="entry name" value="TRM32-like"/>
</dbReference>